<accession>A0ABT7F9D0</accession>
<evidence type="ECO:0000256" key="1">
    <source>
        <dbReference type="ARBA" id="ARBA00009387"/>
    </source>
</evidence>
<dbReference type="EMBL" id="JASNJE010000001">
    <property type="protein sequence ID" value="MDK3071691.1"/>
    <property type="molecule type" value="Genomic_DNA"/>
</dbReference>
<sequence>MCDNAARSASASHGVPHDVLMAISRAETGRSKSGRLQPWPWTVNMEGAGKWFADQDEARAYVFKHFKRGARSFDVGCFQVNYKWHGAAFRSIDDMFDPKLNADYAAQFLLELYNEFGNWTAAAGAYHSRTPVHAKSYAARFEKIRNSIEPADDPEYAANTRTPDDEPLVAGDLLNGGFRKPLIGSGSARLGSLVPLLRKDESQGRAFVMMN</sequence>
<comment type="similarity">
    <text evidence="1">Belongs to the virb1 family.</text>
</comment>
<dbReference type="Proteomes" id="UP001227126">
    <property type="component" value="Unassembled WGS sequence"/>
</dbReference>
<evidence type="ECO:0000313" key="4">
    <source>
        <dbReference type="Proteomes" id="UP001227126"/>
    </source>
</evidence>
<protein>
    <submittedName>
        <fullName evidence="3">Transglycosylase SLT domain-containing protein</fullName>
    </submittedName>
</protein>
<keyword evidence="4" id="KW-1185">Reference proteome</keyword>
<proteinExistence type="inferred from homology"/>
<dbReference type="InterPro" id="IPR023346">
    <property type="entry name" value="Lysozyme-like_dom_sf"/>
</dbReference>
<name>A0ABT7F9D0_9RHOB</name>
<evidence type="ECO:0000259" key="2">
    <source>
        <dbReference type="Pfam" id="PF01464"/>
    </source>
</evidence>
<organism evidence="3 4">
    <name type="scientific">Sedimentitalea xiamensis</name>
    <dbReference type="NCBI Taxonomy" id="3050037"/>
    <lineage>
        <taxon>Bacteria</taxon>
        <taxon>Pseudomonadati</taxon>
        <taxon>Pseudomonadota</taxon>
        <taxon>Alphaproteobacteria</taxon>
        <taxon>Rhodobacterales</taxon>
        <taxon>Paracoccaceae</taxon>
        <taxon>Sedimentitalea</taxon>
    </lineage>
</organism>
<feature type="domain" description="Transglycosylase SLT" evidence="2">
    <location>
        <begin position="71"/>
        <end position="128"/>
    </location>
</feature>
<dbReference type="Pfam" id="PF01464">
    <property type="entry name" value="SLT"/>
    <property type="match status" value="1"/>
</dbReference>
<comment type="caution">
    <text evidence="3">The sequence shown here is derived from an EMBL/GenBank/DDBJ whole genome shotgun (WGS) entry which is preliminary data.</text>
</comment>
<gene>
    <name evidence="3" type="ORF">QO034_01085</name>
</gene>
<dbReference type="Gene3D" id="1.10.530.10">
    <property type="match status" value="1"/>
</dbReference>
<evidence type="ECO:0000313" key="3">
    <source>
        <dbReference type="EMBL" id="MDK3071691.1"/>
    </source>
</evidence>
<reference evidence="3 4" key="1">
    <citation type="submission" date="2023-05" db="EMBL/GenBank/DDBJ databases">
        <title>Sedimentitalea sp. nov. JM2-8.</title>
        <authorList>
            <person name="Huang J."/>
        </authorList>
    </citation>
    <scope>NUCLEOTIDE SEQUENCE [LARGE SCALE GENOMIC DNA]</scope>
    <source>
        <strain evidence="3 4">JM2-8</strain>
    </source>
</reference>
<dbReference type="InterPro" id="IPR008258">
    <property type="entry name" value="Transglycosylase_SLT_dom_1"/>
</dbReference>
<dbReference type="SUPFAM" id="SSF53955">
    <property type="entry name" value="Lysozyme-like"/>
    <property type="match status" value="1"/>
</dbReference>